<feature type="region of interest" description="Disordered" evidence="1">
    <location>
        <begin position="1"/>
        <end position="42"/>
    </location>
</feature>
<comment type="caution">
    <text evidence="2">The sequence shown here is derived from an EMBL/GenBank/DDBJ whole genome shotgun (WGS) entry which is preliminary data.</text>
</comment>
<evidence type="ECO:0000313" key="2">
    <source>
        <dbReference type="EMBL" id="KAJ1118318.1"/>
    </source>
</evidence>
<evidence type="ECO:0000256" key="1">
    <source>
        <dbReference type="SAM" id="MobiDB-lite"/>
    </source>
</evidence>
<sequence>MAPACPPAFRDRDSFCGYRSRDPEEPLGAEEDSASPQKTGLSPFTVGFAEEREIATNLPKKCARPSPSTPTPAPPLTNLTSRHCLLAFHRAALYASYNAVQGEKATFKNSQNDKCNNMASYVHLAFPTRTFITPNMQWYNMGTNGIK</sequence>
<accession>A0AAV7NYB1</accession>
<proteinExistence type="predicted"/>
<dbReference type="EMBL" id="JANPWB010000012">
    <property type="protein sequence ID" value="KAJ1118318.1"/>
    <property type="molecule type" value="Genomic_DNA"/>
</dbReference>
<evidence type="ECO:0000313" key="3">
    <source>
        <dbReference type="Proteomes" id="UP001066276"/>
    </source>
</evidence>
<protein>
    <submittedName>
        <fullName evidence="2">Uncharacterized protein</fullName>
    </submittedName>
</protein>
<gene>
    <name evidence="2" type="ORF">NDU88_006512</name>
</gene>
<name>A0AAV7NYB1_PLEWA</name>
<feature type="compositionally biased region" description="Basic and acidic residues" evidence="1">
    <location>
        <begin position="9"/>
        <end position="24"/>
    </location>
</feature>
<keyword evidence="3" id="KW-1185">Reference proteome</keyword>
<reference evidence="2" key="1">
    <citation type="journal article" date="2022" name="bioRxiv">
        <title>Sequencing and chromosome-scale assembly of the giantPleurodeles waltlgenome.</title>
        <authorList>
            <person name="Brown T."/>
            <person name="Elewa A."/>
            <person name="Iarovenko S."/>
            <person name="Subramanian E."/>
            <person name="Araus A.J."/>
            <person name="Petzold A."/>
            <person name="Susuki M."/>
            <person name="Suzuki K.-i.T."/>
            <person name="Hayashi T."/>
            <person name="Toyoda A."/>
            <person name="Oliveira C."/>
            <person name="Osipova E."/>
            <person name="Leigh N.D."/>
            <person name="Simon A."/>
            <person name="Yun M.H."/>
        </authorList>
    </citation>
    <scope>NUCLEOTIDE SEQUENCE</scope>
    <source>
        <strain evidence="2">20211129_DDA</strain>
        <tissue evidence="2">Liver</tissue>
    </source>
</reference>
<dbReference type="Proteomes" id="UP001066276">
    <property type="component" value="Chromosome 8"/>
</dbReference>
<dbReference type="AlphaFoldDB" id="A0AAV7NYB1"/>
<organism evidence="2 3">
    <name type="scientific">Pleurodeles waltl</name>
    <name type="common">Iberian ribbed newt</name>
    <dbReference type="NCBI Taxonomy" id="8319"/>
    <lineage>
        <taxon>Eukaryota</taxon>
        <taxon>Metazoa</taxon>
        <taxon>Chordata</taxon>
        <taxon>Craniata</taxon>
        <taxon>Vertebrata</taxon>
        <taxon>Euteleostomi</taxon>
        <taxon>Amphibia</taxon>
        <taxon>Batrachia</taxon>
        <taxon>Caudata</taxon>
        <taxon>Salamandroidea</taxon>
        <taxon>Salamandridae</taxon>
        <taxon>Pleurodelinae</taxon>
        <taxon>Pleurodeles</taxon>
    </lineage>
</organism>
<feature type="region of interest" description="Disordered" evidence="1">
    <location>
        <begin position="57"/>
        <end position="76"/>
    </location>
</feature>